<organism evidence="2">
    <name type="scientific">Brassica oleracea</name>
    <name type="common">Wild cabbage</name>
    <dbReference type="NCBI Taxonomy" id="3712"/>
    <lineage>
        <taxon>Eukaryota</taxon>
        <taxon>Viridiplantae</taxon>
        <taxon>Streptophyta</taxon>
        <taxon>Embryophyta</taxon>
        <taxon>Tracheophyta</taxon>
        <taxon>Spermatophyta</taxon>
        <taxon>Magnoliopsida</taxon>
        <taxon>eudicotyledons</taxon>
        <taxon>Gunneridae</taxon>
        <taxon>Pentapetalae</taxon>
        <taxon>rosids</taxon>
        <taxon>malvids</taxon>
        <taxon>Brassicales</taxon>
        <taxon>Brassicaceae</taxon>
        <taxon>Brassiceae</taxon>
        <taxon>Brassica</taxon>
    </lineage>
</organism>
<proteinExistence type="predicted"/>
<dbReference type="EMBL" id="LR031872">
    <property type="protein sequence ID" value="VDC89540.1"/>
    <property type="molecule type" value="Genomic_DNA"/>
</dbReference>
<feature type="region of interest" description="Disordered" evidence="1">
    <location>
        <begin position="27"/>
        <end position="62"/>
    </location>
</feature>
<gene>
    <name evidence="2" type="ORF">BOLC3T14894H</name>
</gene>
<protein>
    <submittedName>
        <fullName evidence="2">Uncharacterized protein</fullName>
    </submittedName>
</protein>
<evidence type="ECO:0000313" key="2">
    <source>
        <dbReference type="EMBL" id="VDC89540.1"/>
    </source>
</evidence>
<dbReference type="AlphaFoldDB" id="A0A3P6AV66"/>
<accession>A0A3P6AV66</accession>
<evidence type="ECO:0000256" key="1">
    <source>
        <dbReference type="SAM" id="MobiDB-lite"/>
    </source>
</evidence>
<sequence>MLMRTWESERIISDQTLDEEAVITAKRTARASPMRADETEERETLRDGILVPSNPENRPPIP</sequence>
<name>A0A3P6AV66_BRAOL</name>
<reference evidence="2" key="1">
    <citation type="submission" date="2018-11" db="EMBL/GenBank/DDBJ databases">
        <authorList>
            <consortium name="Genoscope - CEA"/>
            <person name="William W."/>
        </authorList>
    </citation>
    <scope>NUCLEOTIDE SEQUENCE</scope>
</reference>